<comment type="catalytic activity">
    <reaction evidence="6">
        <text>L-glutamate 5-semialdehyde + NAD(+) + H2O = L-glutamate + NADH + 2 H(+)</text>
        <dbReference type="Rhea" id="RHEA:30235"/>
        <dbReference type="ChEBI" id="CHEBI:15377"/>
        <dbReference type="ChEBI" id="CHEBI:15378"/>
        <dbReference type="ChEBI" id="CHEBI:29985"/>
        <dbReference type="ChEBI" id="CHEBI:57540"/>
        <dbReference type="ChEBI" id="CHEBI:57945"/>
        <dbReference type="ChEBI" id="CHEBI:58066"/>
        <dbReference type="EC" id="1.2.1.88"/>
    </reaction>
</comment>
<comment type="pathway">
    <text evidence="1">Amino-acid degradation; L-proline degradation into L-glutamate; L-glutamate from L-proline: step 2/2.</text>
</comment>
<dbReference type="PANTHER" id="PTHR42862">
    <property type="entry name" value="DELTA-1-PYRROLINE-5-CARBOXYLATE DEHYDROGENASE 1, ISOFORM A-RELATED"/>
    <property type="match status" value="1"/>
</dbReference>
<evidence type="ECO:0000259" key="10">
    <source>
        <dbReference type="Pfam" id="PF00171"/>
    </source>
</evidence>
<dbReference type="Pfam" id="PF00171">
    <property type="entry name" value="Aldedh"/>
    <property type="match status" value="1"/>
</dbReference>
<evidence type="ECO:0000313" key="11">
    <source>
        <dbReference type="EMBL" id="GAQ24827.1"/>
    </source>
</evidence>
<evidence type="ECO:0000313" key="12">
    <source>
        <dbReference type="Proteomes" id="UP000062160"/>
    </source>
</evidence>
<dbReference type="PANTHER" id="PTHR42862:SF1">
    <property type="entry name" value="DELTA-1-PYRROLINE-5-CARBOXYLATE DEHYDROGENASE 2, ISOFORM A-RELATED"/>
    <property type="match status" value="1"/>
</dbReference>
<evidence type="ECO:0000256" key="7">
    <source>
        <dbReference type="ARBA" id="ARBA00061617"/>
    </source>
</evidence>
<feature type="active site" evidence="8">
    <location>
        <position position="286"/>
    </location>
</feature>
<proteinExistence type="inferred from homology"/>
<feature type="domain" description="Aldehyde dehydrogenase" evidence="10">
    <location>
        <begin position="48"/>
        <end position="511"/>
    </location>
</feature>
<dbReference type="InterPro" id="IPR005932">
    <property type="entry name" value="RocA"/>
</dbReference>
<dbReference type="CDD" id="cd07124">
    <property type="entry name" value="ALDH_PutA-P5CDH-RocA"/>
    <property type="match status" value="1"/>
</dbReference>
<reference evidence="11" key="1">
    <citation type="journal article" date="2016" name="Genome Announc.">
        <title>Draft Genome Sequence of the Syntrophic Lactate-Degrading Bacterium Tepidanaerobacter syntrophicus JLT.</title>
        <authorList>
            <person name="Matsuura N."/>
            <person name="Ohashi A."/>
            <person name="Tourlousse D.M."/>
            <person name="Sekiguchi Y."/>
        </authorList>
    </citation>
    <scope>NUCLEOTIDE SEQUENCE [LARGE SCALE GENOMIC DNA]</scope>
    <source>
        <strain evidence="11">JL</strain>
    </source>
</reference>
<evidence type="ECO:0000256" key="8">
    <source>
        <dbReference type="PROSITE-ProRule" id="PRU10007"/>
    </source>
</evidence>
<dbReference type="InterPro" id="IPR050485">
    <property type="entry name" value="Proline_metab_enzyme"/>
</dbReference>
<keyword evidence="3 9" id="KW-0560">Oxidoreductase</keyword>
<organism evidence="11">
    <name type="scientific">Tepidanaerobacter syntrophicus</name>
    <dbReference type="NCBI Taxonomy" id="224999"/>
    <lineage>
        <taxon>Bacteria</taxon>
        <taxon>Bacillati</taxon>
        <taxon>Bacillota</taxon>
        <taxon>Clostridia</taxon>
        <taxon>Thermosediminibacterales</taxon>
        <taxon>Tepidanaerobacteraceae</taxon>
        <taxon>Tepidanaerobacter</taxon>
    </lineage>
</organism>
<evidence type="ECO:0000256" key="2">
    <source>
        <dbReference type="ARBA" id="ARBA00012884"/>
    </source>
</evidence>
<dbReference type="InterPro" id="IPR016161">
    <property type="entry name" value="Ald_DH/histidinol_DH"/>
</dbReference>
<dbReference type="NCBIfam" id="TIGR01237">
    <property type="entry name" value="D1pyr5carbox2"/>
    <property type="match status" value="1"/>
</dbReference>
<evidence type="ECO:0000256" key="5">
    <source>
        <dbReference type="ARBA" id="ARBA00032259"/>
    </source>
</evidence>
<dbReference type="FunFam" id="3.40.605.10:FF:000045">
    <property type="entry name" value="1-pyrroline-5-carboxylate dehydrogenase 1"/>
    <property type="match status" value="1"/>
</dbReference>
<protein>
    <recommendedName>
        <fullName evidence="5">L-glutamate gamma-semialdehyde dehydrogenase</fullName>
        <ecNumber evidence="2">1.2.1.88</ecNumber>
    </recommendedName>
    <alternativeName>
        <fullName evidence="5">L-glutamate gamma-semialdehyde dehydrogenase</fullName>
    </alternativeName>
</protein>
<evidence type="ECO:0000256" key="6">
    <source>
        <dbReference type="ARBA" id="ARBA00048142"/>
    </source>
</evidence>
<keyword evidence="4" id="KW-0520">NAD</keyword>
<dbReference type="STRING" id="224999.GCA_001485475_00833"/>
<dbReference type="FunFam" id="3.40.309.10:FF:000005">
    <property type="entry name" value="1-pyrroline-5-carboxylate dehydrogenase 1"/>
    <property type="match status" value="1"/>
</dbReference>
<dbReference type="InterPro" id="IPR016162">
    <property type="entry name" value="Ald_DH_N"/>
</dbReference>
<sequence>MFLQFENQKLIDFSLQENRKAMQEALNQVNAQMGRHYPAIIGGKKRDASKRIVSINPSNIDEVIGTCAKADSKMAQEAIDAASGAFESWKRVPPEERANYLFKAAEVMKERRFEFSAWIVMEAGKTWKEADADTAEAIDFLEFYGKQMLYYAKGMPVSKVPGEENECFYIPIGVGAVISPWNFPLAILTGTTVCGVVAGNTVVVKPASNTPVIAAKFAEIWQEIGLPDGVINFLPGPGDSVGDYLTSSPETGFINFTGSKDVGLRINKLAAEIVPGQKRIKRVVAELGGKNAIIVDKSANLDAAAEGIVTSAFGYQGQKCSACSRAIIHKDVYNEMLERIVAKAEKLKVGPAKDYESDMGPVIDEKALNKICRYIEIGKSEGKLILGGKALEGGGYFIEPTIFEGVKSDAVIAKEEIFGPVLAIMKAEDFDDALNIANDTDYGLSGSVYAADREKLNKAREDFNVGNLYFNRKCTGALVGGHPFGGFNMSGTDSKAGGADYLLHFMQAKAVSEKIM</sequence>
<evidence type="ECO:0000256" key="4">
    <source>
        <dbReference type="ARBA" id="ARBA00023027"/>
    </source>
</evidence>
<dbReference type="Proteomes" id="UP000062160">
    <property type="component" value="Unassembled WGS sequence"/>
</dbReference>
<comment type="similarity">
    <text evidence="7">Belongs to the aldehyde dehydrogenase family. RocA subfamily.</text>
</comment>
<accession>A0A0U9HFD3</accession>
<dbReference type="GO" id="GO:0010133">
    <property type="term" value="P:L-proline catabolic process to L-glutamate"/>
    <property type="evidence" value="ECO:0007669"/>
    <property type="project" value="TreeGrafter"/>
</dbReference>
<dbReference type="AlphaFoldDB" id="A0A0U9HFD3"/>
<dbReference type="EMBL" id="DF977000">
    <property type="protein sequence ID" value="GAQ24827.1"/>
    <property type="molecule type" value="Genomic_DNA"/>
</dbReference>
<evidence type="ECO:0000256" key="3">
    <source>
        <dbReference type="ARBA" id="ARBA00023002"/>
    </source>
</evidence>
<dbReference type="InterPro" id="IPR015590">
    <property type="entry name" value="Aldehyde_DH_dom"/>
</dbReference>
<dbReference type="GO" id="GO:0003842">
    <property type="term" value="F:L-glutamate gamma-semialdehyde dehydrogenase activity"/>
    <property type="evidence" value="ECO:0007669"/>
    <property type="project" value="UniProtKB-EC"/>
</dbReference>
<dbReference type="SUPFAM" id="SSF53720">
    <property type="entry name" value="ALDH-like"/>
    <property type="match status" value="1"/>
</dbReference>
<dbReference type="Gene3D" id="3.40.605.10">
    <property type="entry name" value="Aldehyde Dehydrogenase, Chain A, domain 1"/>
    <property type="match status" value="1"/>
</dbReference>
<dbReference type="EC" id="1.2.1.88" evidence="2"/>
<dbReference type="GO" id="GO:0004657">
    <property type="term" value="F:proline dehydrogenase activity"/>
    <property type="evidence" value="ECO:0007669"/>
    <property type="project" value="UniProtKB-ARBA"/>
</dbReference>
<gene>
    <name evidence="11" type="ORF">TSYNT_6208</name>
</gene>
<evidence type="ECO:0000256" key="9">
    <source>
        <dbReference type="RuleBase" id="RU003345"/>
    </source>
</evidence>
<dbReference type="InterPro" id="IPR016163">
    <property type="entry name" value="Ald_DH_C"/>
</dbReference>
<dbReference type="OrthoDB" id="9762913at2"/>
<dbReference type="PROSITE" id="PS00687">
    <property type="entry name" value="ALDEHYDE_DEHYDR_GLU"/>
    <property type="match status" value="1"/>
</dbReference>
<dbReference type="PROSITE" id="PS00070">
    <property type="entry name" value="ALDEHYDE_DEHYDR_CYS"/>
    <property type="match status" value="1"/>
</dbReference>
<name>A0A0U9HFD3_9FIRM</name>
<dbReference type="Gene3D" id="3.40.309.10">
    <property type="entry name" value="Aldehyde Dehydrogenase, Chain A, domain 2"/>
    <property type="match status" value="1"/>
</dbReference>
<evidence type="ECO:0000256" key="1">
    <source>
        <dbReference type="ARBA" id="ARBA00004786"/>
    </source>
</evidence>
<dbReference type="GO" id="GO:0009898">
    <property type="term" value="C:cytoplasmic side of plasma membrane"/>
    <property type="evidence" value="ECO:0007669"/>
    <property type="project" value="TreeGrafter"/>
</dbReference>
<dbReference type="InterPro" id="IPR029510">
    <property type="entry name" value="Ald_DH_CS_GLU"/>
</dbReference>
<keyword evidence="12" id="KW-1185">Reference proteome</keyword>
<dbReference type="InterPro" id="IPR016160">
    <property type="entry name" value="Ald_DH_CS_CYS"/>
</dbReference>
<dbReference type="NCBIfam" id="NF002852">
    <property type="entry name" value="PRK03137.1"/>
    <property type="match status" value="1"/>
</dbReference>
<dbReference type="RefSeq" id="WP_059032021.1">
    <property type="nucleotide sequence ID" value="NZ_BSDN01000003.1"/>
</dbReference>